<organism evidence="1 2">
    <name type="scientific">Mangrovibacter plantisponsor</name>
    <dbReference type="NCBI Taxonomy" id="451513"/>
    <lineage>
        <taxon>Bacteria</taxon>
        <taxon>Pseudomonadati</taxon>
        <taxon>Pseudomonadota</taxon>
        <taxon>Gammaproteobacteria</taxon>
        <taxon>Enterobacterales</taxon>
        <taxon>Enterobacteriaceae</taxon>
        <taxon>Mangrovibacter</taxon>
    </lineage>
</organism>
<comment type="caution">
    <text evidence="1">The sequence shown here is derived from an EMBL/GenBank/DDBJ whole genome shotgun (WGS) entry which is preliminary data.</text>
</comment>
<sequence length="60" mass="6607">MQSSVVLRLMGKQAKPYPDLSLDLISPTALLNLVAERQSGLPEPGWLACNPGRYRLTLLN</sequence>
<dbReference type="EMBL" id="QGTS01000002">
    <property type="protein sequence ID" value="PWW11415.1"/>
    <property type="molecule type" value="Genomic_DNA"/>
</dbReference>
<evidence type="ECO:0000313" key="2">
    <source>
        <dbReference type="Proteomes" id="UP000246744"/>
    </source>
</evidence>
<reference evidence="1 2" key="1">
    <citation type="submission" date="2018-05" db="EMBL/GenBank/DDBJ databases">
        <title>Genomic Encyclopedia of Type Strains, Phase IV (KMG-IV): sequencing the most valuable type-strain genomes for metagenomic binning, comparative biology and taxonomic classification.</title>
        <authorList>
            <person name="Goeker M."/>
        </authorList>
    </citation>
    <scope>NUCLEOTIDE SEQUENCE [LARGE SCALE GENOMIC DNA]</scope>
    <source>
        <strain evidence="1 2">DSM 19579</strain>
    </source>
</reference>
<evidence type="ECO:0000313" key="1">
    <source>
        <dbReference type="EMBL" id="PWW11415.1"/>
    </source>
</evidence>
<name>A0A317Q5Y8_9ENTR</name>
<protein>
    <submittedName>
        <fullName evidence="1">Uncharacterized protein</fullName>
    </submittedName>
</protein>
<proteinExistence type="predicted"/>
<gene>
    <name evidence="1" type="ORF">DES37_10217</name>
</gene>
<dbReference type="RefSeq" id="WP_110024769.1">
    <property type="nucleotide sequence ID" value="NZ_QGTS01000002.1"/>
</dbReference>
<keyword evidence="2" id="KW-1185">Reference proteome</keyword>
<dbReference type="Proteomes" id="UP000246744">
    <property type="component" value="Unassembled WGS sequence"/>
</dbReference>
<dbReference type="AlphaFoldDB" id="A0A317Q5Y8"/>
<accession>A0A317Q5Y8</accession>